<keyword evidence="2" id="KW-1185">Reference proteome</keyword>
<protein>
    <submittedName>
        <fullName evidence="1">Uncharacterized protein</fullName>
    </submittedName>
</protein>
<evidence type="ECO:0000313" key="1">
    <source>
        <dbReference type="EMBL" id="CAK9322961.1"/>
    </source>
</evidence>
<evidence type="ECO:0000313" key="2">
    <source>
        <dbReference type="Proteomes" id="UP001642487"/>
    </source>
</evidence>
<dbReference type="Proteomes" id="UP001642487">
    <property type="component" value="Chromosome 5"/>
</dbReference>
<accession>A0ABP0YTW9</accession>
<proteinExistence type="predicted"/>
<sequence length="80" mass="8735">MSVIPCVYITHCKKKSSAKLSIFGMEKKASSLLFSRGPISLICSKSLTVHQFTLFSFNPTSKNGCSSQFLLVLAMGDELT</sequence>
<dbReference type="EMBL" id="OZ021739">
    <property type="protein sequence ID" value="CAK9322961.1"/>
    <property type="molecule type" value="Genomic_DNA"/>
</dbReference>
<organism evidence="1 2">
    <name type="scientific">Citrullus colocynthis</name>
    <name type="common">colocynth</name>
    <dbReference type="NCBI Taxonomy" id="252529"/>
    <lineage>
        <taxon>Eukaryota</taxon>
        <taxon>Viridiplantae</taxon>
        <taxon>Streptophyta</taxon>
        <taxon>Embryophyta</taxon>
        <taxon>Tracheophyta</taxon>
        <taxon>Spermatophyta</taxon>
        <taxon>Magnoliopsida</taxon>
        <taxon>eudicotyledons</taxon>
        <taxon>Gunneridae</taxon>
        <taxon>Pentapetalae</taxon>
        <taxon>rosids</taxon>
        <taxon>fabids</taxon>
        <taxon>Cucurbitales</taxon>
        <taxon>Cucurbitaceae</taxon>
        <taxon>Benincaseae</taxon>
        <taxon>Citrullus</taxon>
    </lineage>
</organism>
<gene>
    <name evidence="1" type="ORF">CITCOLO1_LOCUS15128</name>
</gene>
<name>A0ABP0YTW9_9ROSI</name>
<reference evidence="1 2" key="1">
    <citation type="submission" date="2024-03" db="EMBL/GenBank/DDBJ databases">
        <authorList>
            <person name="Gkanogiannis A."/>
            <person name="Becerra Lopez-Lavalle L."/>
        </authorList>
    </citation>
    <scope>NUCLEOTIDE SEQUENCE [LARGE SCALE GENOMIC DNA]</scope>
</reference>